<comment type="caution">
    <text evidence="3">The sequence shown here is derived from an EMBL/GenBank/DDBJ whole genome shotgun (WGS) entry which is preliminary data.</text>
</comment>
<organism evidence="3 4">
    <name type="scientific">Micrococcus flavus</name>
    <dbReference type="NCBI Taxonomy" id="384602"/>
    <lineage>
        <taxon>Bacteria</taxon>
        <taxon>Bacillati</taxon>
        <taxon>Actinomycetota</taxon>
        <taxon>Actinomycetes</taxon>
        <taxon>Micrococcales</taxon>
        <taxon>Micrococcaceae</taxon>
        <taxon>Micrococcus</taxon>
    </lineage>
</organism>
<evidence type="ECO:0000259" key="2">
    <source>
        <dbReference type="Pfam" id="PF01478"/>
    </source>
</evidence>
<feature type="domain" description="Prepilin type IV endopeptidase peptidase" evidence="2">
    <location>
        <begin position="26"/>
        <end position="134"/>
    </location>
</feature>
<keyword evidence="3" id="KW-0808">Transferase</keyword>
<dbReference type="AlphaFoldDB" id="A0A4Y8X304"/>
<dbReference type="EC" id="2.1.1.-" evidence="3"/>
<dbReference type="InterPro" id="IPR050882">
    <property type="entry name" value="Prepilin_peptidase/N-MTase"/>
</dbReference>
<proteinExistence type="inferred from homology"/>
<dbReference type="EMBL" id="JACHMC010000001">
    <property type="protein sequence ID" value="MBB4883327.1"/>
    <property type="molecule type" value="Genomic_DNA"/>
</dbReference>
<dbReference type="InterPro" id="IPR000045">
    <property type="entry name" value="Prepilin_IV_endopep_pep"/>
</dbReference>
<accession>A0A4Y8X304</accession>
<dbReference type="RefSeq" id="WP_135028950.1">
    <property type="nucleotide sequence ID" value="NZ_BMLA01000002.1"/>
</dbReference>
<keyword evidence="4" id="KW-1185">Reference proteome</keyword>
<dbReference type="Pfam" id="PF01478">
    <property type="entry name" value="Peptidase_A24"/>
    <property type="match status" value="1"/>
</dbReference>
<keyword evidence="3" id="KW-0378">Hydrolase</keyword>
<dbReference type="GO" id="GO:0005886">
    <property type="term" value="C:plasma membrane"/>
    <property type="evidence" value="ECO:0007669"/>
    <property type="project" value="TreeGrafter"/>
</dbReference>
<dbReference type="OrthoDB" id="2087435at2"/>
<dbReference type="EC" id="3.4.23.43" evidence="3"/>
<reference evidence="3 4" key="1">
    <citation type="submission" date="2020-08" db="EMBL/GenBank/DDBJ databases">
        <title>Sequencing the genomes of 1000 actinobacteria strains.</title>
        <authorList>
            <person name="Klenk H.-P."/>
        </authorList>
    </citation>
    <scope>NUCLEOTIDE SEQUENCE [LARGE SCALE GENOMIC DNA]</scope>
    <source>
        <strain evidence="3 4">DSM 19079</strain>
    </source>
</reference>
<gene>
    <name evidence="3" type="ORF">BJ976_001678</name>
</gene>
<dbReference type="PANTHER" id="PTHR30487">
    <property type="entry name" value="TYPE 4 PREPILIN-LIKE PROTEINS LEADER PEPTIDE-PROCESSING ENZYME"/>
    <property type="match status" value="1"/>
</dbReference>
<comment type="similarity">
    <text evidence="1">Belongs to the peptidase A24 family.</text>
</comment>
<dbReference type="GO" id="GO:0008168">
    <property type="term" value="F:methyltransferase activity"/>
    <property type="evidence" value="ECO:0007669"/>
    <property type="project" value="UniProtKB-KW"/>
</dbReference>
<evidence type="ECO:0000313" key="3">
    <source>
        <dbReference type="EMBL" id="MBB4883327.1"/>
    </source>
</evidence>
<sequence length="167" mass="17189">MTWWGWAWEAGAWPTLVLWGAGLVWFAGCAAVLVRTDLWEHRLPNRWTLRLWAGGLATMGGGAVLGGRWEVVASVLLGGLGYAAAMLALHLLSRGGLGMGDVKLAGGLGSYTGVVGFDAVVAAGVLAVLLGGLTALVMLVLRRATRATALPFGPAMVLGAMGALVLP</sequence>
<evidence type="ECO:0000313" key="4">
    <source>
        <dbReference type="Proteomes" id="UP000560081"/>
    </source>
</evidence>
<dbReference type="Gene3D" id="1.20.120.1220">
    <property type="match status" value="1"/>
</dbReference>
<dbReference type="Proteomes" id="UP000560081">
    <property type="component" value="Unassembled WGS sequence"/>
</dbReference>
<name>A0A4Y8X304_9MICC</name>
<dbReference type="GO" id="GO:0032259">
    <property type="term" value="P:methylation"/>
    <property type="evidence" value="ECO:0007669"/>
    <property type="project" value="UniProtKB-KW"/>
</dbReference>
<dbReference type="GO" id="GO:0006465">
    <property type="term" value="P:signal peptide processing"/>
    <property type="evidence" value="ECO:0007669"/>
    <property type="project" value="TreeGrafter"/>
</dbReference>
<dbReference type="GO" id="GO:0004190">
    <property type="term" value="F:aspartic-type endopeptidase activity"/>
    <property type="evidence" value="ECO:0007669"/>
    <property type="project" value="UniProtKB-EC"/>
</dbReference>
<dbReference type="PANTHER" id="PTHR30487:SF0">
    <property type="entry name" value="PREPILIN LEADER PEPTIDASE_N-METHYLTRANSFERASE-RELATED"/>
    <property type="match status" value="1"/>
</dbReference>
<evidence type="ECO:0000256" key="1">
    <source>
        <dbReference type="ARBA" id="ARBA00005801"/>
    </source>
</evidence>
<protein>
    <submittedName>
        <fullName evidence="3">Leader peptidase (Prepilin peptidase)/N-methyltransferase</fullName>
        <ecNumber evidence="3">2.1.1.-</ecNumber>
        <ecNumber evidence="3">3.4.23.43</ecNumber>
    </submittedName>
</protein>
<keyword evidence="3" id="KW-0489">Methyltransferase</keyword>